<feature type="compositionally biased region" description="Acidic residues" evidence="1">
    <location>
        <begin position="307"/>
        <end position="316"/>
    </location>
</feature>
<dbReference type="Gene3D" id="1.25.10.10">
    <property type="entry name" value="Leucine-rich Repeat Variant"/>
    <property type="match status" value="2"/>
</dbReference>
<reference evidence="4" key="1">
    <citation type="submission" date="2012-12" db="EMBL/GenBank/DDBJ databases">
        <authorList>
            <person name="Hellsten U."/>
            <person name="Grimwood J."/>
            <person name="Chapman J.A."/>
            <person name="Shapiro H."/>
            <person name="Aerts A."/>
            <person name="Otillar R.P."/>
            <person name="Terry A.Y."/>
            <person name="Boore J.L."/>
            <person name="Simakov O."/>
            <person name="Marletaz F."/>
            <person name="Cho S.-J."/>
            <person name="Edsinger-Gonzales E."/>
            <person name="Havlak P."/>
            <person name="Kuo D.-H."/>
            <person name="Larsson T."/>
            <person name="Lv J."/>
            <person name="Arendt D."/>
            <person name="Savage R."/>
            <person name="Osoegawa K."/>
            <person name="de Jong P."/>
            <person name="Lindberg D.R."/>
            <person name="Seaver E.C."/>
            <person name="Weisblat D.A."/>
            <person name="Putnam N.H."/>
            <person name="Grigoriev I.V."/>
            <person name="Rokhsar D.S."/>
        </authorList>
    </citation>
    <scope>NUCLEOTIDE SEQUENCE</scope>
</reference>
<evidence type="ECO:0000313" key="4">
    <source>
        <dbReference type="Proteomes" id="UP000015101"/>
    </source>
</evidence>
<dbReference type="InterPro" id="IPR016024">
    <property type="entry name" value="ARM-type_fold"/>
</dbReference>
<dbReference type="eggNOG" id="KOG1048">
    <property type="taxonomic scope" value="Eukaryota"/>
</dbReference>
<reference evidence="2 4" key="2">
    <citation type="journal article" date="2013" name="Nature">
        <title>Insights into bilaterian evolution from three spiralian genomes.</title>
        <authorList>
            <person name="Simakov O."/>
            <person name="Marletaz F."/>
            <person name="Cho S.J."/>
            <person name="Edsinger-Gonzales E."/>
            <person name="Havlak P."/>
            <person name="Hellsten U."/>
            <person name="Kuo D.H."/>
            <person name="Larsson T."/>
            <person name="Lv J."/>
            <person name="Arendt D."/>
            <person name="Savage R."/>
            <person name="Osoegawa K."/>
            <person name="de Jong P."/>
            <person name="Grimwood J."/>
            <person name="Chapman J.A."/>
            <person name="Shapiro H."/>
            <person name="Aerts A."/>
            <person name="Otillar R.P."/>
            <person name="Terry A.Y."/>
            <person name="Boore J.L."/>
            <person name="Grigoriev I.V."/>
            <person name="Lindberg D.R."/>
            <person name="Seaver E.C."/>
            <person name="Weisblat D.A."/>
            <person name="Putnam N.H."/>
            <person name="Rokhsar D.S."/>
        </authorList>
    </citation>
    <scope>NUCLEOTIDE SEQUENCE</scope>
</reference>
<feature type="region of interest" description="Disordered" evidence="1">
    <location>
        <begin position="307"/>
        <end position="326"/>
    </location>
</feature>
<dbReference type="OMA" id="QHTHISE"/>
<dbReference type="HOGENOM" id="CLU_817168_0_0_1"/>
<evidence type="ECO:0008006" key="5">
    <source>
        <dbReference type="Google" id="ProtNLM"/>
    </source>
</evidence>
<dbReference type="OrthoDB" id="247006at2759"/>
<reference evidence="3" key="3">
    <citation type="submission" date="2015-06" db="UniProtKB">
        <authorList>
            <consortium name="EnsemblMetazoa"/>
        </authorList>
    </citation>
    <scope>IDENTIFICATION</scope>
</reference>
<dbReference type="InParanoid" id="T1G6E8"/>
<dbReference type="RefSeq" id="XP_009026306.1">
    <property type="nucleotide sequence ID" value="XM_009028058.1"/>
</dbReference>
<dbReference type="EMBL" id="KB097519">
    <property type="protein sequence ID" value="ESN95482.1"/>
    <property type="molecule type" value="Genomic_DNA"/>
</dbReference>
<dbReference type="GeneID" id="20216645"/>
<organism evidence="3 4">
    <name type="scientific">Helobdella robusta</name>
    <name type="common">Californian leech</name>
    <dbReference type="NCBI Taxonomy" id="6412"/>
    <lineage>
        <taxon>Eukaryota</taxon>
        <taxon>Metazoa</taxon>
        <taxon>Spiralia</taxon>
        <taxon>Lophotrochozoa</taxon>
        <taxon>Annelida</taxon>
        <taxon>Clitellata</taxon>
        <taxon>Hirudinea</taxon>
        <taxon>Rhynchobdellida</taxon>
        <taxon>Glossiphoniidae</taxon>
        <taxon>Helobdella</taxon>
    </lineage>
</organism>
<dbReference type="PANTHER" id="PTHR21356:SF1">
    <property type="entry name" value="ARMADILLO REPEAT-CONTAINING PROTEIN 2"/>
    <property type="match status" value="1"/>
</dbReference>
<accession>T1G6E8</accession>
<name>T1G6E8_HELRO</name>
<dbReference type="KEGG" id="hro:HELRODRAFT_86638"/>
<dbReference type="STRING" id="6412.T1G6E8"/>
<dbReference type="PANTHER" id="PTHR21356">
    <property type="entry name" value="ARMADILLO REPEAT CONTAINING 2"/>
    <property type="match status" value="1"/>
</dbReference>
<evidence type="ECO:0000313" key="2">
    <source>
        <dbReference type="EMBL" id="ESN95482.1"/>
    </source>
</evidence>
<dbReference type="Proteomes" id="UP000015101">
    <property type="component" value="Unassembled WGS sequence"/>
</dbReference>
<protein>
    <recommendedName>
        <fullName evidence="5">Armadillo repeat-containing domain-containing protein</fullName>
    </recommendedName>
</protein>
<evidence type="ECO:0000256" key="1">
    <source>
        <dbReference type="SAM" id="MobiDB-lite"/>
    </source>
</evidence>
<dbReference type="InterPro" id="IPR011989">
    <property type="entry name" value="ARM-like"/>
</dbReference>
<evidence type="ECO:0000313" key="3">
    <source>
        <dbReference type="EnsemblMetazoa" id="HelroP86638"/>
    </source>
</evidence>
<dbReference type="SUPFAM" id="SSF48371">
    <property type="entry name" value="ARM repeat"/>
    <property type="match status" value="1"/>
</dbReference>
<feature type="compositionally biased region" description="Basic and acidic residues" evidence="1">
    <location>
        <begin position="317"/>
        <end position="326"/>
    </location>
</feature>
<keyword evidence="4" id="KW-1185">Reference proteome</keyword>
<sequence>MVVSGYDGDVVMNVARILSKMTLQAECCMEVCSNKLFVTSFLEVFKRFVDNEDIIVRIAFTMGNMFSKHDHSRLHFIQLDAGLETLLNLLSHYVRVLLLSGSQLGLEKRSKVEDVLIKVLRLTANMTLNEDVGYVMVQSHKFIKLLSALLDYEMLQQNEELINNLMSLLINLSYYNNNNDNINNKNNINNNINNNSNNNNNIKRPNYKTSNINNQNKHADTLTKDSVNIDLMIASYLDSDDNEVVFSSCGTLINFMIDPKNRRRFRNLAGVEKIIGVIETFSQNDWQLVGMACQILSNYSLTDDYDNDNADDDDEDGGHGDDREDGKKRFFTKSEIHKLMTLLQTFLGL</sequence>
<dbReference type="AlphaFoldDB" id="T1G6E8"/>
<proteinExistence type="predicted"/>
<dbReference type="CTD" id="20216645"/>
<dbReference type="EMBL" id="AMQM01006796">
    <property type="status" value="NOT_ANNOTATED_CDS"/>
    <property type="molecule type" value="Genomic_DNA"/>
</dbReference>
<dbReference type="EnsemblMetazoa" id="HelroT86638">
    <property type="protein sequence ID" value="HelroP86638"/>
    <property type="gene ID" value="HelroG86638"/>
</dbReference>
<gene>
    <name evidence="3" type="primary">20216645</name>
    <name evidence="2" type="ORF">HELRODRAFT_86638</name>
</gene>
<dbReference type="InterPro" id="IPR038905">
    <property type="entry name" value="ARMC2"/>
</dbReference>